<dbReference type="Proteomes" id="UP000257109">
    <property type="component" value="Unassembled WGS sequence"/>
</dbReference>
<gene>
    <name evidence="1" type="ORF">CR513_21970</name>
</gene>
<reference evidence="1" key="1">
    <citation type="submission" date="2018-05" db="EMBL/GenBank/DDBJ databases">
        <title>Draft genome of Mucuna pruriens seed.</title>
        <authorList>
            <person name="Nnadi N.E."/>
            <person name="Vos R."/>
            <person name="Hasami M.H."/>
            <person name="Devisetty U.K."/>
            <person name="Aguiy J.C."/>
        </authorList>
    </citation>
    <scope>NUCLEOTIDE SEQUENCE [LARGE SCALE GENOMIC DNA]</scope>
    <source>
        <strain evidence="1">JCA_2017</strain>
    </source>
</reference>
<accession>A0A371GYB7</accession>
<dbReference type="EMBL" id="QJKJ01004113">
    <property type="protein sequence ID" value="RDX95501.1"/>
    <property type="molecule type" value="Genomic_DNA"/>
</dbReference>
<evidence type="ECO:0000313" key="1">
    <source>
        <dbReference type="EMBL" id="RDX95501.1"/>
    </source>
</evidence>
<name>A0A371GYB7_MUCPR</name>
<comment type="caution">
    <text evidence="1">The sequence shown here is derived from an EMBL/GenBank/DDBJ whole genome shotgun (WGS) entry which is preliminary data.</text>
</comment>
<keyword evidence="2" id="KW-1185">Reference proteome</keyword>
<feature type="non-terminal residue" evidence="1">
    <location>
        <position position="39"/>
    </location>
</feature>
<evidence type="ECO:0000313" key="2">
    <source>
        <dbReference type="Proteomes" id="UP000257109"/>
    </source>
</evidence>
<dbReference type="AlphaFoldDB" id="A0A371GYB7"/>
<organism evidence="1 2">
    <name type="scientific">Mucuna pruriens</name>
    <name type="common">Velvet bean</name>
    <name type="synonym">Dolichos pruriens</name>
    <dbReference type="NCBI Taxonomy" id="157652"/>
    <lineage>
        <taxon>Eukaryota</taxon>
        <taxon>Viridiplantae</taxon>
        <taxon>Streptophyta</taxon>
        <taxon>Embryophyta</taxon>
        <taxon>Tracheophyta</taxon>
        <taxon>Spermatophyta</taxon>
        <taxon>Magnoliopsida</taxon>
        <taxon>eudicotyledons</taxon>
        <taxon>Gunneridae</taxon>
        <taxon>Pentapetalae</taxon>
        <taxon>rosids</taxon>
        <taxon>fabids</taxon>
        <taxon>Fabales</taxon>
        <taxon>Fabaceae</taxon>
        <taxon>Papilionoideae</taxon>
        <taxon>50 kb inversion clade</taxon>
        <taxon>NPAAA clade</taxon>
        <taxon>indigoferoid/millettioid clade</taxon>
        <taxon>Phaseoleae</taxon>
        <taxon>Mucuna</taxon>
    </lineage>
</organism>
<protein>
    <submittedName>
        <fullName evidence="1">Uncharacterized protein</fullName>
    </submittedName>
</protein>
<sequence>MQDSTEGLSRVSARLPCHYPNYCKRMWNLNLTSPVLKPF</sequence>
<proteinExistence type="predicted"/>